<dbReference type="EMBL" id="HBGQ01016749">
    <property type="protein sequence ID" value="CAD9383456.1"/>
    <property type="molecule type" value="Transcribed_RNA"/>
</dbReference>
<name>A0A7S2FAX7_9DINO</name>
<organism evidence="2">
    <name type="scientific">Alexandrium andersonii</name>
    <dbReference type="NCBI Taxonomy" id="327968"/>
    <lineage>
        <taxon>Eukaryota</taxon>
        <taxon>Sar</taxon>
        <taxon>Alveolata</taxon>
        <taxon>Dinophyceae</taxon>
        <taxon>Gonyaulacales</taxon>
        <taxon>Pyrocystaceae</taxon>
        <taxon>Alexandrium</taxon>
    </lineage>
</organism>
<gene>
    <name evidence="2" type="ORF">AAND1436_LOCUS8321</name>
</gene>
<feature type="compositionally biased region" description="Gly residues" evidence="1">
    <location>
        <begin position="180"/>
        <end position="193"/>
    </location>
</feature>
<feature type="region of interest" description="Disordered" evidence="1">
    <location>
        <begin position="1"/>
        <end position="68"/>
    </location>
</feature>
<feature type="compositionally biased region" description="Basic and acidic residues" evidence="1">
    <location>
        <begin position="1"/>
        <end position="17"/>
    </location>
</feature>
<evidence type="ECO:0000256" key="1">
    <source>
        <dbReference type="SAM" id="MobiDB-lite"/>
    </source>
</evidence>
<protein>
    <submittedName>
        <fullName evidence="2">Uncharacterized protein</fullName>
    </submittedName>
</protein>
<accession>A0A7S2FAX7</accession>
<feature type="region of interest" description="Disordered" evidence="1">
    <location>
        <begin position="169"/>
        <end position="201"/>
    </location>
</feature>
<reference evidence="2" key="1">
    <citation type="submission" date="2021-01" db="EMBL/GenBank/DDBJ databases">
        <authorList>
            <person name="Corre E."/>
            <person name="Pelletier E."/>
            <person name="Niang G."/>
            <person name="Scheremetjew M."/>
            <person name="Finn R."/>
            <person name="Kale V."/>
            <person name="Holt S."/>
            <person name="Cochrane G."/>
            <person name="Meng A."/>
            <person name="Brown T."/>
            <person name="Cohen L."/>
        </authorList>
    </citation>
    <scope>NUCLEOTIDE SEQUENCE</scope>
    <source>
        <strain evidence="2">CCMP2222</strain>
    </source>
</reference>
<dbReference type="AlphaFoldDB" id="A0A7S2FAX7"/>
<sequence>MQSWIERRIGGEIETRQHPNGQLALGLPRGRRARANRGAGRAGRNGGADEAPQVPAPDGGDASLGERREAFFEQLPPDGFTQEEEQLREALMGFIGDWQAPEPPTLSTAGSDPRVRDARAAFLPKGCGASLKEWIDRRIGGEIETTVPESKGMEVALGFRGQLDHAAAARALRKRKADSGKGGPGGAGGGGKAGKGRRTGP</sequence>
<evidence type="ECO:0000313" key="2">
    <source>
        <dbReference type="EMBL" id="CAD9383456.1"/>
    </source>
</evidence>
<proteinExistence type="predicted"/>